<feature type="transmembrane region" description="Helical" evidence="1">
    <location>
        <begin position="110"/>
        <end position="135"/>
    </location>
</feature>
<dbReference type="PANTHER" id="PTHR35152:SF1">
    <property type="entry name" value="DOMAIN SIGNALLING PROTEIN, PUTATIVE (AFU_ORTHOLOGUE AFUA_5G11310)-RELATED"/>
    <property type="match status" value="1"/>
</dbReference>
<feature type="transmembrane region" description="Helical" evidence="1">
    <location>
        <begin position="224"/>
        <end position="246"/>
    </location>
</feature>
<feature type="transmembrane region" description="Helical" evidence="1">
    <location>
        <begin position="183"/>
        <end position="204"/>
    </location>
</feature>
<organism evidence="3 4">
    <name type="scientific">Deinococcus yavapaiensis KR-236</name>
    <dbReference type="NCBI Taxonomy" id="694435"/>
    <lineage>
        <taxon>Bacteria</taxon>
        <taxon>Thermotogati</taxon>
        <taxon>Deinococcota</taxon>
        <taxon>Deinococci</taxon>
        <taxon>Deinococcales</taxon>
        <taxon>Deinococcaceae</taxon>
        <taxon>Deinococcus</taxon>
    </lineage>
</organism>
<keyword evidence="4" id="KW-1185">Reference proteome</keyword>
<dbReference type="InterPro" id="IPR005330">
    <property type="entry name" value="MHYT_dom"/>
</dbReference>
<keyword evidence="1" id="KW-0812">Transmembrane</keyword>
<accession>A0A318SCA5</accession>
<feature type="transmembrane region" description="Helical" evidence="1">
    <location>
        <begin position="141"/>
        <end position="162"/>
    </location>
</feature>
<dbReference type="PROSITE" id="PS50924">
    <property type="entry name" value="MHYT"/>
    <property type="match status" value="1"/>
</dbReference>
<dbReference type="AlphaFoldDB" id="A0A318SCA5"/>
<feature type="transmembrane region" description="Helical" evidence="1">
    <location>
        <begin position="12"/>
        <end position="32"/>
    </location>
</feature>
<dbReference type="Proteomes" id="UP000248326">
    <property type="component" value="Unassembled WGS sequence"/>
</dbReference>
<keyword evidence="1" id="KW-1133">Transmembrane helix</keyword>
<dbReference type="EMBL" id="QJSX01000001">
    <property type="protein sequence ID" value="PYE56638.1"/>
    <property type="molecule type" value="Genomic_DNA"/>
</dbReference>
<feature type="transmembrane region" description="Helical" evidence="1">
    <location>
        <begin position="44"/>
        <end position="68"/>
    </location>
</feature>
<dbReference type="OrthoDB" id="9803190at2"/>
<reference evidence="3 4" key="1">
    <citation type="submission" date="2018-06" db="EMBL/GenBank/DDBJ databases">
        <title>Genomic Encyclopedia of Type Strains, Phase IV (KMG-IV): sequencing the most valuable type-strain genomes for metagenomic binning, comparative biology and taxonomic classification.</title>
        <authorList>
            <person name="Goeker M."/>
        </authorList>
    </citation>
    <scope>NUCLEOTIDE SEQUENCE [LARGE SCALE GENOMIC DNA]</scope>
    <source>
        <strain evidence="3 4">DSM 18048</strain>
    </source>
</reference>
<evidence type="ECO:0000256" key="1">
    <source>
        <dbReference type="PROSITE-ProRule" id="PRU00244"/>
    </source>
</evidence>
<evidence type="ECO:0000313" key="3">
    <source>
        <dbReference type="EMBL" id="PYE56638.1"/>
    </source>
</evidence>
<dbReference type="RefSeq" id="WP_110885101.1">
    <property type="nucleotide sequence ID" value="NZ_QJSX01000001.1"/>
</dbReference>
<sequence length="258" mass="27393">MEHMAHTWNWTYIALSYIIAAFAAYMSLELASRAGKTIETSRNFWLVAQGFFLGYGIWSMHFVGMLAFEMPTSVSYDTPLTVVSGLVAVVFLIAAIFVMNGGKMSARRLLTAGAISGAGIVLMHYVGMAAMHVSAARTYSFVPLALSVLIAVSASCVALFLFSQVTGKWALDRGRNVLFGLKVVAGLVMGIAIVGMHYTGMAAVQFAPSADAALATFGGADTSLLGLVVLIITFMLMGLAVVMLLMDSGAQEALESFD</sequence>
<dbReference type="PANTHER" id="PTHR35152">
    <property type="entry name" value="DOMAIN SIGNALLING PROTEIN, PUTATIVE (AFU_ORTHOLOGUE AFUA_5G11310)-RELATED"/>
    <property type="match status" value="1"/>
</dbReference>
<feature type="transmembrane region" description="Helical" evidence="1">
    <location>
        <begin position="80"/>
        <end position="98"/>
    </location>
</feature>
<keyword evidence="1" id="KW-0472">Membrane</keyword>
<evidence type="ECO:0000313" key="4">
    <source>
        <dbReference type="Proteomes" id="UP000248326"/>
    </source>
</evidence>
<name>A0A318SCA5_9DEIO</name>
<dbReference type="GO" id="GO:0016020">
    <property type="term" value="C:membrane"/>
    <property type="evidence" value="ECO:0007669"/>
    <property type="project" value="UniProtKB-UniRule"/>
</dbReference>
<protein>
    <submittedName>
        <fullName evidence="3">NO-binding membrane sensor protein with MHYT domain</fullName>
    </submittedName>
</protein>
<feature type="domain" description="MHYT" evidence="2">
    <location>
        <begin position="8"/>
        <end position="207"/>
    </location>
</feature>
<proteinExistence type="predicted"/>
<evidence type="ECO:0000259" key="2">
    <source>
        <dbReference type="PROSITE" id="PS50924"/>
    </source>
</evidence>
<comment type="caution">
    <text evidence="3">The sequence shown here is derived from an EMBL/GenBank/DDBJ whole genome shotgun (WGS) entry which is preliminary data.</text>
</comment>
<gene>
    <name evidence="3" type="ORF">DES52_101443</name>
</gene>
<dbReference type="Pfam" id="PF03707">
    <property type="entry name" value="MHYT"/>
    <property type="match status" value="3"/>
</dbReference>